<feature type="compositionally biased region" description="Basic residues" evidence="1">
    <location>
        <begin position="635"/>
        <end position="645"/>
    </location>
</feature>
<sequence length="751" mass="82583">MTLHVHDFRAPAGSLTAAWLVYFLFLFSLMESQARLSPLSSTLFSDLASNRGLCHFSSPSPAVGAVGASGVGSLAAAGRHAASAKCLRRLPLSSHRNPRRNPHARRLDALLKPPPQKWSDGSSDPEAPVSDTGSFCLRTVRFCLSQGPSRARNLPRRYHPSTLASTFFSPLVLTKRPRRSWPHLDDSGRLRRSSLNHPRRPPLNHPRRSSLNHPRRPPLNHPRRSSLNHPRRSPLNHPRRPPLNHPRRSSLNHPRRSPLNHPRRPPLNHPRRSSLNHPRRPPGVPGFVGLDLIKIFGRLADVSTVGSVIASPVSSPAAAASLILGVYEHVAERARRRGPELFHPGASTTTEETPRETGGLVSTACSCGSTRQTAGVSLAHLTHRECRPDVGDPERFTSDGARRGGDTGVDKEAASVEGEANWDWDAWLMREREKWLSGTHHSLLIQKKARFKGRGRRVLSDKKKWEVLFDRTSAPATTGPVEATASGTGSCAFDLKQGGSGQSPRGGNEDEVASRQGRVPGEGAQSQGYGAPLSKTGLIPTSGEGEKQPLSQGSLHLIGEGLDRQAFEERLLKSKFLWPLQPNNGAALRSIQYMPAAYELFLSVARRVRNAPGGHQEEDNEDNSEDYAGDPTHAPRQRGQQRKKRSPYERVNQFLQTSPVAPDAVDCVWRALTRVVTGPFGEVLPPRTSLSCPTLAAVSDTQGLNSGRRLYRGDFLRSIWEWAPADGFVDWESFLFFLDEVPSDGVESLFN</sequence>
<dbReference type="EMBL" id="LN714486">
    <property type="protein sequence ID" value="CEL70118.1"/>
    <property type="molecule type" value="Genomic_DNA"/>
</dbReference>
<gene>
    <name evidence="3" type="ORF">BN1204_058050</name>
</gene>
<feature type="region of interest" description="Disordered" evidence="1">
    <location>
        <begin position="389"/>
        <end position="414"/>
    </location>
</feature>
<keyword evidence="2" id="KW-0472">Membrane</keyword>
<keyword evidence="2" id="KW-1133">Transmembrane helix</keyword>
<feature type="transmembrane region" description="Helical" evidence="2">
    <location>
        <begin position="12"/>
        <end position="30"/>
    </location>
</feature>
<feature type="region of interest" description="Disordered" evidence="1">
    <location>
        <begin position="612"/>
        <end position="648"/>
    </location>
</feature>
<feature type="region of interest" description="Disordered" evidence="1">
    <location>
        <begin position="178"/>
        <end position="282"/>
    </location>
</feature>
<feature type="compositionally biased region" description="Basic residues" evidence="1">
    <location>
        <begin position="190"/>
        <end position="280"/>
    </location>
</feature>
<organism evidence="3">
    <name type="scientific">Neospora caninum (strain Liverpool)</name>
    <dbReference type="NCBI Taxonomy" id="572307"/>
    <lineage>
        <taxon>Eukaryota</taxon>
        <taxon>Sar</taxon>
        <taxon>Alveolata</taxon>
        <taxon>Apicomplexa</taxon>
        <taxon>Conoidasida</taxon>
        <taxon>Coccidia</taxon>
        <taxon>Eucoccidiorida</taxon>
        <taxon>Eimeriorina</taxon>
        <taxon>Sarcocystidae</taxon>
        <taxon>Neospora</taxon>
    </lineage>
</organism>
<feature type="region of interest" description="Disordered" evidence="1">
    <location>
        <begin position="91"/>
        <end position="130"/>
    </location>
</feature>
<evidence type="ECO:0000313" key="3">
    <source>
        <dbReference type="EMBL" id="CEL70118.1"/>
    </source>
</evidence>
<keyword evidence="2" id="KW-0812">Transmembrane</keyword>
<proteinExistence type="predicted"/>
<protein>
    <recommendedName>
        <fullName evidence="4">Transmembrane protein</fullName>
    </recommendedName>
</protein>
<dbReference type="AlphaFoldDB" id="A0A0F7UJH7"/>
<feature type="region of interest" description="Disordered" evidence="1">
    <location>
        <begin position="476"/>
        <end position="551"/>
    </location>
</feature>
<feature type="compositionally biased region" description="Acidic residues" evidence="1">
    <location>
        <begin position="618"/>
        <end position="628"/>
    </location>
</feature>
<reference evidence="3" key="1">
    <citation type="journal article" date="2015" name="PLoS ONE">
        <title>Comprehensive Evaluation of Toxoplasma gondii VEG and Neospora caninum LIV Genomes with Tachyzoite Stage Transcriptome and Proteome Defines Novel Transcript Features.</title>
        <authorList>
            <person name="Ramaprasad A."/>
            <person name="Mourier T."/>
            <person name="Naeem R."/>
            <person name="Malas T.B."/>
            <person name="Moussa E."/>
            <person name="Panigrahi A."/>
            <person name="Vermont S.J."/>
            <person name="Otto T.D."/>
            <person name="Wastling J."/>
            <person name="Pain A."/>
        </authorList>
    </citation>
    <scope>NUCLEOTIDE SEQUENCE</scope>
    <source>
        <strain evidence="3">Liverpool</strain>
    </source>
</reference>
<evidence type="ECO:0000256" key="1">
    <source>
        <dbReference type="SAM" id="MobiDB-lite"/>
    </source>
</evidence>
<accession>A0A0F7UJH7</accession>
<evidence type="ECO:0000256" key="2">
    <source>
        <dbReference type="SAM" id="Phobius"/>
    </source>
</evidence>
<name>A0A0F7UJH7_NEOCL</name>
<evidence type="ECO:0008006" key="4">
    <source>
        <dbReference type="Google" id="ProtNLM"/>
    </source>
</evidence>